<dbReference type="Pfam" id="PF00239">
    <property type="entry name" value="Resolvase"/>
    <property type="match status" value="1"/>
</dbReference>
<keyword evidence="4" id="KW-1185">Reference proteome</keyword>
<evidence type="ECO:0000313" key="4">
    <source>
        <dbReference type="Proteomes" id="UP000679848"/>
    </source>
</evidence>
<sequence>MKNRVCTLYRVSTDKQVDHNDKNQADIPMQRKACHAFCEKMGWVIVHEEQEEGVSGHKVRAENRDKLQIIKELAKQKKFDILLVFMFDRIGRIADETPFVVEWFVKNGIEVWSTQEGEQRFDSHTDKLTNYIRFWQADGESEKTSIRTKTALGQLVESGGFKGGLAPYGYDLVKSGRFNKRKHELYDLVVNETEAAVVRIIFDKYVHEGFGAQRIATYLNKQGYRARTGKMWHHASIRGIVCNLTYTGVLRCGESRSQELPHLQIISPELFEAAQHIRTSRANSAEQERHIPLNTRGNSLLAGNVYCGHCGSRLTLTTNGKAYPCKDDPNRVVKRVRYICYGKTRKQTDCDGQTGYTAHILDGIIDKLVRQIFERMKAIPKSEIVSARYQEKMEQRKSLLHSVRSEYVKAAADLETLKGEVIKTIRGESSFSKELLNSLIAEAETKCRELQENLEAAQAAYDEGQAVMASLNTQYNDIISWAEMYDTASIEAKKMIVSCLIKRVEVYRDYKLHIDFNIDFTQFCEGLDIVTIAA</sequence>
<dbReference type="CDD" id="cd00338">
    <property type="entry name" value="Ser_Recombinase"/>
    <property type="match status" value="1"/>
</dbReference>
<dbReference type="InterPro" id="IPR036162">
    <property type="entry name" value="Resolvase-like_N_sf"/>
</dbReference>
<dbReference type="GO" id="GO:0003677">
    <property type="term" value="F:DNA binding"/>
    <property type="evidence" value="ECO:0007669"/>
    <property type="project" value="InterPro"/>
</dbReference>
<dbReference type="GO" id="GO:0000150">
    <property type="term" value="F:DNA strand exchange activity"/>
    <property type="evidence" value="ECO:0007669"/>
    <property type="project" value="InterPro"/>
</dbReference>
<evidence type="ECO:0000313" key="3">
    <source>
        <dbReference type="EMBL" id="BCK85260.1"/>
    </source>
</evidence>
<dbReference type="Proteomes" id="UP000679848">
    <property type="component" value="Chromosome"/>
</dbReference>
<feature type="coiled-coil region" evidence="1">
    <location>
        <begin position="433"/>
        <end position="467"/>
    </location>
</feature>
<evidence type="ECO:0000256" key="1">
    <source>
        <dbReference type="SAM" id="Coils"/>
    </source>
</evidence>
<dbReference type="AlphaFoldDB" id="A0A810QAH7"/>
<evidence type="ECO:0000259" key="2">
    <source>
        <dbReference type="PROSITE" id="PS51737"/>
    </source>
</evidence>
<proteinExistence type="predicted"/>
<dbReference type="EMBL" id="AP023420">
    <property type="protein sequence ID" value="BCK85260.1"/>
    <property type="molecule type" value="Genomic_DNA"/>
</dbReference>
<gene>
    <name evidence="3" type="ORF">MM59RIKEN_25790</name>
</gene>
<dbReference type="PANTHER" id="PTHR30461:SF23">
    <property type="entry name" value="DNA RECOMBINASE-RELATED"/>
    <property type="match status" value="1"/>
</dbReference>
<dbReference type="InterPro" id="IPR050639">
    <property type="entry name" value="SSR_resolvase"/>
</dbReference>
<dbReference type="InterPro" id="IPR011109">
    <property type="entry name" value="DNA_bind_recombinase_dom"/>
</dbReference>
<reference evidence="3" key="1">
    <citation type="submission" date="2020-09" db="EMBL/GenBank/DDBJ databases">
        <title>New species isolated from human feces.</title>
        <authorList>
            <person name="Kitahara M."/>
            <person name="Shigeno Y."/>
            <person name="Shime M."/>
            <person name="Matsumoto Y."/>
            <person name="Nakamura S."/>
            <person name="Motooka D."/>
            <person name="Fukuoka S."/>
            <person name="Nishikawa H."/>
            <person name="Benno Y."/>
        </authorList>
    </citation>
    <scope>NUCLEOTIDE SEQUENCE</scope>
    <source>
        <strain evidence="3">MM59</strain>
    </source>
</reference>
<name>A0A810QAH7_9FIRM</name>
<accession>A0A810QAH7</accession>
<keyword evidence="1" id="KW-0175">Coiled coil</keyword>
<dbReference type="InterPro" id="IPR006119">
    <property type="entry name" value="Resolv_N"/>
</dbReference>
<dbReference type="SMART" id="SM00857">
    <property type="entry name" value="Resolvase"/>
    <property type="match status" value="1"/>
</dbReference>
<dbReference type="KEGG" id="pfaa:MM59RIKEN_25790"/>
<organism evidence="3 4">
    <name type="scientific">Pusillibacter faecalis</name>
    <dbReference type="NCBI Taxonomy" id="2714358"/>
    <lineage>
        <taxon>Bacteria</taxon>
        <taxon>Bacillati</taxon>
        <taxon>Bacillota</taxon>
        <taxon>Clostridia</taxon>
        <taxon>Eubacteriales</taxon>
        <taxon>Oscillospiraceae</taxon>
        <taxon>Pusillibacter</taxon>
    </lineage>
</organism>
<dbReference type="InterPro" id="IPR025827">
    <property type="entry name" value="Zn_ribbon_recom_dom"/>
</dbReference>
<dbReference type="SUPFAM" id="SSF53041">
    <property type="entry name" value="Resolvase-like"/>
    <property type="match status" value="1"/>
</dbReference>
<dbReference type="Gene3D" id="3.40.50.1390">
    <property type="entry name" value="Resolvase, N-terminal catalytic domain"/>
    <property type="match status" value="1"/>
</dbReference>
<dbReference type="RefSeq" id="WP_213543448.1">
    <property type="nucleotide sequence ID" value="NZ_AP023420.1"/>
</dbReference>
<dbReference type="Pfam" id="PF13408">
    <property type="entry name" value="Zn_ribbon_recom"/>
    <property type="match status" value="1"/>
</dbReference>
<dbReference type="Pfam" id="PF07508">
    <property type="entry name" value="Recombinase"/>
    <property type="match status" value="1"/>
</dbReference>
<dbReference type="PROSITE" id="PS51737">
    <property type="entry name" value="RECOMBINASE_DNA_BIND"/>
    <property type="match status" value="1"/>
</dbReference>
<dbReference type="PANTHER" id="PTHR30461">
    <property type="entry name" value="DNA-INVERTASE FROM LAMBDOID PROPHAGE"/>
    <property type="match status" value="1"/>
</dbReference>
<feature type="domain" description="Recombinase" evidence="2">
    <location>
        <begin position="167"/>
        <end position="285"/>
    </location>
</feature>
<dbReference type="Gene3D" id="3.90.1750.20">
    <property type="entry name" value="Putative Large Serine Recombinase, Chain B, Domain 2"/>
    <property type="match status" value="1"/>
</dbReference>
<dbReference type="InterPro" id="IPR038109">
    <property type="entry name" value="DNA_bind_recomb_sf"/>
</dbReference>
<protein>
    <recommendedName>
        <fullName evidence="2">Recombinase domain-containing protein</fullName>
    </recommendedName>
</protein>